<keyword evidence="1" id="KW-0732">Signal</keyword>
<feature type="chain" id="PRO_5006042972" evidence="1">
    <location>
        <begin position="19"/>
        <end position="337"/>
    </location>
</feature>
<gene>
    <name evidence="3" type="ORF">DC20_21865</name>
</gene>
<dbReference type="PANTHER" id="PTHR33987">
    <property type="entry name" value="CALCINEURIN-LIKE METALLO-PHOSPHOESTERASE SUPERFAMILY PROTEIN"/>
    <property type="match status" value="1"/>
</dbReference>
<dbReference type="InterPro" id="IPR029052">
    <property type="entry name" value="Metallo-depent_PP-like"/>
</dbReference>
<evidence type="ECO:0000259" key="2">
    <source>
        <dbReference type="Pfam" id="PF09423"/>
    </source>
</evidence>
<proteinExistence type="predicted"/>
<dbReference type="KEGG" id="rti:DC20_21865"/>
<evidence type="ECO:0000313" key="4">
    <source>
        <dbReference type="Proteomes" id="UP000061382"/>
    </source>
</evidence>
<dbReference type="CDD" id="cd07389">
    <property type="entry name" value="MPP_PhoD"/>
    <property type="match status" value="1"/>
</dbReference>
<reference evidence="3 4" key="1">
    <citation type="submission" date="2015-08" db="EMBL/GenBank/DDBJ databases">
        <title>Complete genome sequence of Rufibacter tibetensis strain 1351t, a radiation-resistant bacterium from tibet plateau.</title>
        <authorList>
            <person name="Dai J."/>
        </authorList>
    </citation>
    <scope>NUCLEOTIDE SEQUENCE [LARGE SCALE GENOMIC DNA]</scope>
    <source>
        <strain evidence="3 4">1351</strain>
        <plasmid evidence="3 4">1</plasmid>
    </source>
</reference>
<dbReference type="PANTHER" id="PTHR33987:SF1">
    <property type="entry name" value="CALCINEURIN-LIKE METALLO-PHOSPHOESTERASE SUPERFAMILY PROTEIN"/>
    <property type="match status" value="1"/>
</dbReference>
<dbReference type="InterPro" id="IPR038607">
    <property type="entry name" value="PhoD-like_sf"/>
</dbReference>
<dbReference type="RefSeq" id="WP_062546231.1">
    <property type="nucleotide sequence ID" value="NZ_CP012644.1"/>
</dbReference>
<evidence type="ECO:0000313" key="3">
    <source>
        <dbReference type="EMBL" id="ALJ01765.1"/>
    </source>
</evidence>
<dbReference type="PROSITE" id="PS51257">
    <property type="entry name" value="PROKAR_LIPOPROTEIN"/>
    <property type="match status" value="1"/>
</dbReference>
<dbReference type="OrthoDB" id="9763616at2"/>
<feature type="signal peptide" evidence="1">
    <location>
        <begin position="1"/>
        <end position="18"/>
    </location>
</feature>
<dbReference type="Proteomes" id="UP000061382">
    <property type="component" value="Plasmid 1"/>
</dbReference>
<dbReference type="Gene3D" id="3.60.21.70">
    <property type="entry name" value="PhoD-like phosphatase"/>
    <property type="match status" value="1"/>
</dbReference>
<dbReference type="EMBL" id="CP012644">
    <property type="protein sequence ID" value="ALJ01765.1"/>
    <property type="molecule type" value="Genomic_DNA"/>
</dbReference>
<dbReference type="AlphaFoldDB" id="A0A0P0CW06"/>
<dbReference type="SUPFAM" id="SSF56300">
    <property type="entry name" value="Metallo-dependent phosphatases"/>
    <property type="match status" value="1"/>
</dbReference>
<accession>A0A0P0CW06</accession>
<name>A0A0P0CW06_9BACT</name>
<evidence type="ECO:0000256" key="1">
    <source>
        <dbReference type="SAM" id="SignalP"/>
    </source>
</evidence>
<keyword evidence="3" id="KW-0614">Plasmid</keyword>
<dbReference type="PATRIC" id="fig|512763.3.peg.4817"/>
<organism evidence="3 4">
    <name type="scientific">Rufibacter tibetensis</name>
    <dbReference type="NCBI Taxonomy" id="512763"/>
    <lineage>
        <taxon>Bacteria</taxon>
        <taxon>Pseudomonadati</taxon>
        <taxon>Bacteroidota</taxon>
        <taxon>Cytophagia</taxon>
        <taxon>Cytophagales</taxon>
        <taxon>Hymenobacteraceae</taxon>
        <taxon>Rufibacter</taxon>
    </lineage>
</organism>
<protein>
    <submittedName>
        <fullName evidence="3">Alkaline phosphatase</fullName>
    </submittedName>
</protein>
<sequence length="337" mass="38310">MKKYFLIFSLLLMLGCTAGSKMQQGKALTIAFGSCNRQNLPQPMWDVIAKDKPDLWIWLGDNIYGDSDDMAVLKAKYDLQSNQEGYKRLTAQTPVIGTWDDHDFGRNDAGKNYPYKKASQQLALDFLKEPANSPRRRQEGIYAAYEYKLSKKKVKVILLDIRYHQDSLQKESNKAYIPNTTGDILGEAQWLWLENQLSTSTADAHIIGSGIQFVSDQHPYEKWANFPAARQRLFDLLVKTKTKGVVLLSGDRHIGEFSRIDINGLDYPVYDITSSGLTHSSVDNTSEPNRYRVGPLVNQKHYGLFRLLEQGGNLVMEVDLKGENGKPFHTEKIEIRN</sequence>
<dbReference type="InterPro" id="IPR018946">
    <property type="entry name" value="PhoD-like_MPP"/>
</dbReference>
<geneLocation type="plasmid" evidence="3 4">
    <name>1</name>
</geneLocation>
<dbReference type="Pfam" id="PF09423">
    <property type="entry name" value="PhoD"/>
    <property type="match status" value="1"/>
</dbReference>
<keyword evidence="4" id="KW-1185">Reference proteome</keyword>
<feature type="domain" description="PhoD-like phosphatase metallophosphatase" evidence="2">
    <location>
        <begin position="34"/>
        <end position="263"/>
    </location>
</feature>